<gene>
    <name evidence="1" type="ORF">SteCoe_24198</name>
</gene>
<dbReference type="Proteomes" id="UP000187209">
    <property type="component" value="Unassembled WGS sequence"/>
</dbReference>
<name>A0A1R2BI67_9CILI</name>
<proteinExistence type="predicted"/>
<dbReference type="EMBL" id="MPUH01000632">
    <property type="protein sequence ID" value="OMJ76414.1"/>
    <property type="molecule type" value="Genomic_DNA"/>
</dbReference>
<dbReference type="AlphaFoldDB" id="A0A1R2BI67"/>
<evidence type="ECO:0000313" key="2">
    <source>
        <dbReference type="Proteomes" id="UP000187209"/>
    </source>
</evidence>
<keyword evidence="2" id="KW-1185">Reference proteome</keyword>
<reference evidence="1 2" key="1">
    <citation type="submission" date="2016-11" db="EMBL/GenBank/DDBJ databases">
        <title>The macronuclear genome of Stentor coeruleus: a giant cell with tiny introns.</title>
        <authorList>
            <person name="Slabodnick M."/>
            <person name="Ruby J.G."/>
            <person name="Reiff S.B."/>
            <person name="Swart E.C."/>
            <person name="Gosai S."/>
            <person name="Prabakaran S."/>
            <person name="Witkowska E."/>
            <person name="Larue G.E."/>
            <person name="Fisher S."/>
            <person name="Freeman R.M."/>
            <person name="Gunawardena J."/>
            <person name="Chu W."/>
            <person name="Stover N.A."/>
            <person name="Gregory B.D."/>
            <person name="Nowacki M."/>
            <person name="Derisi J."/>
            <person name="Roy S.W."/>
            <person name="Marshall W.F."/>
            <person name="Sood P."/>
        </authorList>
    </citation>
    <scope>NUCLEOTIDE SEQUENCE [LARGE SCALE GENOMIC DNA]</scope>
    <source>
        <strain evidence="1">WM001</strain>
    </source>
</reference>
<sequence>MSGLKLNIPLPENTVQVVKAYKTFTKTLVGCESEIIQDINANIVPNVSFFHSMANKCSQQNKTLSFLNELTVDSNLNILMIYEILENISYNLSSSRLPCNVFIGGFLNFDDYELDSLKIFNENEQLQMFNDQVFDQEPEDAMGDFPDLLENLPVSDNEKSEVIFENSKISDNLEEIDMLSDYNYTKKNHKKKKKNYGKKTCFSSKKRNANEIKCQISDDNIKEEIIIGENQISKYALEKWNNKSKEIEIDSEFSKDNFYNQFTKPFTDFASAEDSFGDRNEFFIKPEILNDSNDNLLEDESFEAIISLKQLKKKIQEYIEIASDDQLELNNIKIKTAENINPSLFFVSILHICTERNFIIDTIENLFYIRKQHLKMFFIKDVFY</sequence>
<organism evidence="1 2">
    <name type="scientific">Stentor coeruleus</name>
    <dbReference type="NCBI Taxonomy" id="5963"/>
    <lineage>
        <taxon>Eukaryota</taxon>
        <taxon>Sar</taxon>
        <taxon>Alveolata</taxon>
        <taxon>Ciliophora</taxon>
        <taxon>Postciliodesmatophora</taxon>
        <taxon>Heterotrichea</taxon>
        <taxon>Heterotrichida</taxon>
        <taxon>Stentoridae</taxon>
        <taxon>Stentor</taxon>
    </lineage>
</organism>
<comment type="caution">
    <text evidence="1">The sequence shown here is derived from an EMBL/GenBank/DDBJ whole genome shotgun (WGS) entry which is preliminary data.</text>
</comment>
<protein>
    <submittedName>
        <fullName evidence="1">Uncharacterized protein</fullName>
    </submittedName>
</protein>
<accession>A0A1R2BI67</accession>
<evidence type="ECO:0000313" key="1">
    <source>
        <dbReference type="EMBL" id="OMJ76414.1"/>
    </source>
</evidence>